<sequence>MSLSPARITIKCANIGLRRLQIATCLQTGARALNHIHFGNRRSLHVTSNCRFSDDSGNVSTLFVPVPVKLTTNPDDIDIGAELTSVDLKEKKDDVLQILNKFYTKREMRMLGVEQGLDAHLFHQAFISFRRYVIESEHLPADLHIILSDILSDSGHIDDIFPYYMRHAKQVFPMLDCMDDLKKISDLTTPANLYQEARAMKRKIIFHAGPTNSGKTYQALERFYTAKSGVYCGPLKLLANEVHQKSNARSDATTISNIVPGSVPCKKGDEVAVIDEIQMLKDAGRGWAWTRALLGVCADEIHVCGEAAAIDLVNSLMLETGEDVEINRYERLTPLTILDEALVNLDNVQPGDCIVAFSKNDIYKISRELERKGKACAVIYGSLPPGTKLAQAQKFNDPDDPCKILVATDAVGMGLNLSIKRIIFNSVVKPTLNEKGEIEIDRLTTSQALQIAGRAGRYGSKFADGEVTTLYPDDLPILKEILDNPVETIEAGGLHPTAEQIELFAYQLPDATFSNLVDIFVHLSEVNPHYFVCNLDDFKFLADMIQHIPLALRARYTFCCAPINRKHLFVCTSFLKFARQYSRNDALTFEWLCKHIRWPLKLPMTIKELMHLEAVHDVLDLYLWFSYRFMDMFPEGEAVRQIQQELDYIIQEGVLQITRLIQASAGKSSTTYAEDFEVKKTKEKTISDEDVIKKLSEGVLKKTRTRTRKVNIDPEGLSSNLIKEGILSREMVQKLHAEWEKASDRNEQSNYSRSRDELDNSKSKKNRRKKRK</sequence>
<dbReference type="PANTHER" id="PTHR12131:SF1">
    <property type="entry name" value="ATP-DEPENDENT RNA HELICASE SUPV3L1, MITOCHONDRIAL-RELATED"/>
    <property type="match status" value="1"/>
</dbReference>
<comment type="similarity">
    <text evidence="1">Belongs to the helicase family.</text>
</comment>
<dbReference type="Gene3D" id="3.40.50.300">
    <property type="entry name" value="P-loop containing nucleotide triphosphate hydrolases"/>
    <property type="match status" value="2"/>
</dbReference>
<dbReference type="Gene3D" id="1.10.1740.140">
    <property type="match status" value="1"/>
</dbReference>
<dbReference type="Pfam" id="PF18114">
    <property type="entry name" value="Suv3_N"/>
    <property type="match status" value="1"/>
</dbReference>
<evidence type="ECO:0000256" key="1">
    <source>
        <dbReference type="ARBA" id="ARBA00008708"/>
    </source>
</evidence>
<keyword evidence="3" id="KW-0378">Hydrolase</keyword>
<dbReference type="Gene3D" id="1.20.58.1080">
    <property type="match status" value="1"/>
</dbReference>
<dbReference type="Gene3D" id="1.20.272.40">
    <property type="match status" value="1"/>
</dbReference>
<keyword evidence="5" id="KW-0067">ATP-binding</keyword>
<evidence type="ECO:0000313" key="9">
    <source>
        <dbReference type="Proteomes" id="UP000694865"/>
    </source>
</evidence>
<proteinExistence type="inferred from homology"/>
<dbReference type="SUPFAM" id="SSF52540">
    <property type="entry name" value="P-loop containing nucleoside triphosphate hydrolases"/>
    <property type="match status" value="2"/>
</dbReference>
<dbReference type="Pfam" id="PF22527">
    <property type="entry name" value="DEXQc_Suv3"/>
    <property type="match status" value="1"/>
</dbReference>
<protein>
    <submittedName>
        <fullName evidence="10">ATP-dependent RNA helicase SUPV3L1, mitochondrial-like</fullName>
    </submittedName>
</protein>
<dbReference type="InterPro" id="IPR041453">
    <property type="entry name" value="Suv3_N"/>
</dbReference>
<evidence type="ECO:0000256" key="2">
    <source>
        <dbReference type="ARBA" id="ARBA00022741"/>
    </source>
</evidence>
<dbReference type="InterPro" id="IPR050699">
    <property type="entry name" value="RNA-DNA_Helicase"/>
</dbReference>
<dbReference type="PROSITE" id="PS51194">
    <property type="entry name" value="HELICASE_CTER"/>
    <property type="match status" value="1"/>
</dbReference>
<evidence type="ECO:0000313" key="10">
    <source>
        <dbReference type="RefSeq" id="XP_002735830.1"/>
    </source>
</evidence>
<dbReference type="InterPro" id="IPR027417">
    <property type="entry name" value="P-loop_NTPase"/>
</dbReference>
<evidence type="ECO:0000256" key="4">
    <source>
        <dbReference type="ARBA" id="ARBA00022806"/>
    </source>
</evidence>
<evidence type="ECO:0000256" key="5">
    <source>
        <dbReference type="ARBA" id="ARBA00022840"/>
    </source>
</evidence>
<organism evidence="9 10">
    <name type="scientific">Saccoglossus kowalevskii</name>
    <name type="common">Acorn worm</name>
    <dbReference type="NCBI Taxonomy" id="10224"/>
    <lineage>
        <taxon>Eukaryota</taxon>
        <taxon>Metazoa</taxon>
        <taxon>Hemichordata</taxon>
        <taxon>Enteropneusta</taxon>
        <taxon>Harrimaniidae</taxon>
        <taxon>Saccoglossus</taxon>
    </lineage>
</organism>
<dbReference type="Proteomes" id="UP000694865">
    <property type="component" value="Unplaced"/>
</dbReference>
<evidence type="ECO:0000256" key="3">
    <source>
        <dbReference type="ARBA" id="ARBA00022801"/>
    </source>
</evidence>
<feature type="compositionally biased region" description="Basic and acidic residues" evidence="7">
    <location>
        <begin position="739"/>
        <end position="762"/>
    </location>
</feature>
<dbReference type="PANTHER" id="PTHR12131">
    <property type="entry name" value="ATP-DEPENDENT RNA AND DNA HELICASE"/>
    <property type="match status" value="1"/>
</dbReference>
<evidence type="ECO:0000256" key="6">
    <source>
        <dbReference type="ARBA" id="ARBA00047984"/>
    </source>
</evidence>
<feature type="compositionally biased region" description="Basic residues" evidence="7">
    <location>
        <begin position="763"/>
        <end position="772"/>
    </location>
</feature>
<dbReference type="InterPro" id="IPR041082">
    <property type="entry name" value="Suv3_C_1"/>
</dbReference>
<evidence type="ECO:0000256" key="7">
    <source>
        <dbReference type="SAM" id="MobiDB-lite"/>
    </source>
</evidence>
<dbReference type="Pfam" id="PF18147">
    <property type="entry name" value="Suv3_C_1"/>
    <property type="match status" value="1"/>
</dbReference>
<keyword evidence="4" id="KW-0347">Helicase</keyword>
<evidence type="ECO:0000259" key="8">
    <source>
        <dbReference type="PROSITE" id="PS51194"/>
    </source>
</evidence>
<dbReference type="InterPro" id="IPR022192">
    <property type="entry name" value="SUV3_C"/>
</dbReference>
<gene>
    <name evidence="10" type="primary">LOC100372428</name>
</gene>
<comment type="catalytic activity">
    <reaction evidence="6">
        <text>ATP + H2O = ADP + phosphate + H(+)</text>
        <dbReference type="Rhea" id="RHEA:13065"/>
        <dbReference type="ChEBI" id="CHEBI:15377"/>
        <dbReference type="ChEBI" id="CHEBI:15378"/>
        <dbReference type="ChEBI" id="CHEBI:30616"/>
        <dbReference type="ChEBI" id="CHEBI:43474"/>
        <dbReference type="ChEBI" id="CHEBI:456216"/>
        <dbReference type="EC" id="3.6.4.13"/>
    </reaction>
</comment>
<dbReference type="RefSeq" id="XP_002735830.1">
    <property type="nucleotide sequence ID" value="XM_002735784.2"/>
</dbReference>
<dbReference type="Pfam" id="PF12513">
    <property type="entry name" value="SUV3_C"/>
    <property type="match status" value="1"/>
</dbReference>
<dbReference type="CDD" id="cd18805">
    <property type="entry name" value="SF2_C_suv3"/>
    <property type="match status" value="1"/>
</dbReference>
<accession>A0ABM0GRN9</accession>
<dbReference type="GeneID" id="100372428"/>
<dbReference type="InterPro" id="IPR055206">
    <property type="entry name" value="DEXQc_SUV3"/>
</dbReference>
<feature type="domain" description="Helicase C-terminal" evidence="8">
    <location>
        <begin position="337"/>
        <end position="505"/>
    </location>
</feature>
<feature type="region of interest" description="Disordered" evidence="7">
    <location>
        <begin position="739"/>
        <end position="772"/>
    </location>
</feature>
<keyword evidence="9" id="KW-1185">Reference proteome</keyword>
<reference evidence="10" key="1">
    <citation type="submission" date="2025-08" db="UniProtKB">
        <authorList>
            <consortium name="RefSeq"/>
        </authorList>
    </citation>
    <scope>IDENTIFICATION</scope>
    <source>
        <tissue evidence="10">Testes</tissue>
    </source>
</reference>
<dbReference type="Pfam" id="PF00271">
    <property type="entry name" value="Helicase_C"/>
    <property type="match status" value="1"/>
</dbReference>
<keyword evidence="2" id="KW-0547">Nucleotide-binding</keyword>
<dbReference type="SMART" id="SM00490">
    <property type="entry name" value="HELICc"/>
    <property type="match status" value="1"/>
</dbReference>
<name>A0ABM0GRN9_SACKO</name>
<dbReference type="InterPro" id="IPR001650">
    <property type="entry name" value="Helicase_C-like"/>
</dbReference>